<accession>C6TCP1</accession>
<evidence type="ECO:0000256" key="1">
    <source>
        <dbReference type="SAM" id="Phobius"/>
    </source>
</evidence>
<organism evidence="2">
    <name type="scientific">Glycine max</name>
    <name type="common">Soybean</name>
    <name type="synonym">Glycine hispida</name>
    <dbReference type="NCBI Taxonomy" id="3847"/>
    <lineage>
        <taxon>Eukaryota</taxon>
        <taxon>Viridiplantae</taxon>
        <taxon>Streptophyta</taxon>
        <taxon>Embryophyta</taxon>
        <taxon>Tracheophyta</taxon>
        <taxon>Spermatophyta</taxon>
        <taxon>Magnoliopsida</taxon>
        <taxon>eudicotyledons</taxon>
        <taxon>Gunneridae</taxon>
        <taxon>Pentapetalae</taxon>
        <taxon>rosids</taxon>
        <taxon>fabids</taxon>
        <taxon>Fabales</taxon>
        <taxon>Fabaceae</taxon>
        <taxon>Papilionoideae</taxon>
        <taxon>50 kb inversion clade</taxon>
        <taxon>NPAAA clade</taxon>
        <taxon>indigoferoid/millettioid clade</taxon>
        <taxon>Phaseoleae</taxon>
        <taxon>Glycine</taxon>
        <taxon>Glycine subgen. Soja</taxon>
    </lineage>
</organism>
<keyword evidence="1" id="KW-0472">Membrane</keyword>
<keyword evidence="1" id="KW-1133">Transmembrane helix</keyword>
<keyword evidence="1" id="KW-0812">Transmembrane</keyword>
<reference evidence="2" key="1">
    <citation type="submission" date="2009-08" db="EMBL/GenBank/DDBJ databases">
        <authorList>
            <person name="Cheung F."/>
            <person name="Xiao Y."/>
            <person name="Chan A."/>
            <person name="Moskal W."/>
            <person name="Town C.D."/>
        </authorList>
    </citation>
    <scope>NUCLEOTIDE SEQUENCE</scope>
</reference>
<proteinExistence type="evidence at transcript level"/>
<name>C6TCP1_SOYBN</name>
<dbReference type="AlphaFoldDB" id="C6TCP1"/>
<evidence type="ECO:0000313" key="2">
    <source>
        <dbReference type="EMBL" id="ACU19593.1"/>
    </source>
</evidence>
<feature type="transmembrane region" description="Helical" evidence="1">
    <location>
        <begin position="36"/>
        <end position="55"/>
    </location>
</feature>
<dbReference type="EMBL" id="BT095334">
    <property type="protein sequence ID" value="ACU19593.1"/>
    <property type="molecule type" value="mRNA"/>
</dbReference>
<protein>
    <submittedName>
        <fullName evidence="2">Uncharacterized protein</fullName>
    </submittedName>
</protein>
<sequence>MIMVTFLWKSLKFHAADTGRSIITYQKIMLIKVRQVEFCNSIILQICIFLLLIQISEAIHNLRQHHSFSETNKFES</sequence>